<evidence type="ECO:0000313" key="7">
    <source>
        <dbReference type="EMBL" id="BBO19748.1"/>
    </source>
</evidence>
<dbReference type="PRINTS" id="PR00481">
    <property type="entry name" value="LAMNOPPTDASE"/>
</dbReference>
<name>A0A809QYY4_9PROT</name>
<dbReference type="CDD" id="cd00433">
    <property type="entry name" value="Peptidase_M17"/>
    <property type="match status" value="1"/>
</dbReference>
<evidence type="ECO:0000256" key="5">
    <source>
        <dbReference type="ARBA" id="ARBA00023211"/>
    </source>
</evidence>
<dbReference type="EMBL" id="AP021857">
    <property type="protein sequence ID" value="BBO19748.1"/>
    <property type="molecule type" value="Genomic_DNA"/>
</dbReference>
<dbReference type="Proteomes" id="UP000662914">
    <property type="component" value="Chromosome"/>
</dbReference>
<evidence type="ECO:0000256" key="2">
    <source>
        <dbReference type="ARBA" id="ARBA00022438"/>
    </source>
</evidence>
<keyword evidence="2" id="KW-0031">Aminopeptidase</keyword>
<dbReference type="Gene3D" id="3.40.630.10">
    <property type="entry name" value="Zn peptidases"/>
    <property type="match status" value="1"/>
</dbReference>
<gene>
    <name evidence="7" type="ORF">DSYM_04470</name>
</gene>
<dbReference type="PANTHER" id="PTHR11963">
    <property type="entry name" value="LEUCINE AMINOPEPTIDASE-RELATED"/>
    <property type="match status" value="1"/>
</dbReference>
<dbReference type="SUPFAM" id="SSF53187">
    <property type="entry name" value="Zn-dependent exopeptidases"/>
    <property type="match status" value="1"/>
</dbReference>
<accession>A0A809QYY4</accession>
<proteinExistence type="inferred from homology"/>
<dbReference type="GO" id="GO:0030145">
    <property type="term" value="F:manganese ion binding"/>
    <property type="evidence" value="ECO:0007669"/>
    <property type="project" value="InterPro"/>
</dbReference>
<feature type="domain" description="Cytosol aminopeptidase" evidence="6">
    <location>
        <begin position="174"/>
        <end position="482"/>
    </location>
</feature>
<dbReference type="InterPro" id="IPR000819">
    <property type="entry name" value="Peptidase_M17_C"/>
</dbReference>
<organism evidence="7 8">
    <name type="scientific">Candidatus Desulfobacillus denitrificans</name>
    <dbReference type="NCBI Taxonomy" id="2608985"/>
    <lineage>
        <taxon>Bacteria</taxon>
        <taxon>Pseudomonadati</taxon>
        <taxon>Pseudomonadota</taxon>
        <taxon>Betaproteobacteria</taxon>
        <taxon>Candidatus Desulfobacillus</taxon>
    </lineage>
</organism>
<dbReference type="AlphaFoldDB" id="A0A809QYY4"/>
<protein>
    <submittedName>
        <fullName evidence="7">Peptidase M17</fullName>
    </submittedName>
</protein>
<dbReference type="PANTHER" id="PTHR11963:SF23">
    <property type="entry name" value="CYTOSOL AMINOPEPTIDASE"/>
    <property type="match status" value="1"/>
</dbReference>
<keyword evidence="5" id="KW-0464">Manganese</keyword>
<evidence type="ECO:0000256" key="1">
    <source>
        <dbReference type="ARBA" id="ARBA00009528"/>
    </source>
</evidence>
<comment type="similarity">
    <text evidence="1">Belongs to the peptidase M17 family.</text>
</comment>
<keyword evidence="3" id="KW-0645">Protease</keyword>
<dbReference type="GO" id="GO:0006508">
    <property type="term" value="P:proteolysis"/>
    <property type="evidence" value="ECO:0007669"/>
    <property type="project" value="UniProtKB-KW"/>
</dbReference>
<dbReference type="GO" id="GO:0070006">
    <property type="term" value="F:metalloaminopeptidase activity"/>
    <property type="evidence" value="ECO:0007669"/>
    <property type="project" value="InterPro"/>
</dbReference>
<reference evidence="7" key="1">
    <citation type="journal article" name="DNA Res.">
        <title>The physiological potential of anammox bacteria as revealed by their core genome structure.</title>
        <authorList>
            <person name="Okubo T."/>
            <person name="Toyoda A."/>
            <person name="Fukuhara K."/>
            <person name="Uchiyama I."/>
            <person name="Harigaya Y."/>
            <person name="Kuroiwa M."/>
            <person name="Suzuki T."/>
            <person name="Murakami Y."/>
            <person name="Suwa Y."/>
            <person name="Takami H."/>
        </authorList>
    </citation>
    <scope>NUCLEOTIDE SEQUENCE</scope>
    <source>
        <strain evidence="7">317325-3</strain>
    </source>
</reference>
<evidence type="ECO:0000256" key="3">
    <source>
        <dbReference type="ARBA" id="ARBA00022670"/>
    </source>
</evidence>
<keyword evidence="4" id="KW-0378">Hydrolase</keyword>
<sequence length="512" mass="54880">MLAKLTQTAALLGAGALERATHAVLVLPFARKLDGLRDVPALERLRAALKRRDMKAEELAKTPVTVNLSGGGLASFVMLDGGKSAFDRQSLLRRAMAPLMEEQPRELTLALFGSAESRRENAREALYVAWVNGARLPTRRKKPAPRPLARIHLYGARDAAGFAEIAAVAEANTLARALTATPPNELTPAAYRQRLRQIARGRRWQFEEFDLRRLRRLGAGAFIAVAQGSQPEDAAIAHLSWRPKKAQGRLAIVGKGICFDTGGHNLKPAKYMAGMHEDMNGSAVALGLMQALIERSMPLAIDAWLPIAQNHLSPEAYKQNDIVTALDGTTIEVVHTDAEGRMVLADTLTLASRGRGKGGGKPDLVIDFATLTGSMGYALGSRYSGVFATSSELARLAVAAGEASGERVCVFPLDADYEAGLESKVADIKQCTLDGEADHILAARFLKRFTGDLAWLHMDLSASSCSGGLGAVGTDLTGFGVAWGVEFVEQWLAAHAASPAPRKPAARQRRPG</sequence>
<evidence type="ECO:0000259" key="6">
    <source>
        <dbReference type="Pfam" id="PF00883"/>
    </source>
</evidence>
<evidence type="ECO:0000256" key="4">
    <source>
        <dbReference type="ARBA" id="ARBA00022801"/>
    </source>
</evidence>
<dbReference type="GO" id="GO:0005737">
    <property type="term" value="C:cytoplasm"/>
    <property type="evidence" value="ECO:0007669"/>
    <property type="project" value="InterPro"/>
</dbReference>
<dbReference type="Pfam" id="PF00883">
    <property type="entry name" value="Peptidase_M17"/>
    <property type="match status" value="1"/>
</dbReference>
<dbReference type="InterPro" id="IPR011356">
    <property type="entry name" value="Leucine_aapep/pepB"/>
</dbReference>
<dbReference type="KEGG" id="ddz:DSYM_04470"/>
<evidence type="ECO:0000313" key="8">
    <source>
        <dbReference type="Proteomes" id="UP000662914"/>
    </source>
</evidence>